<dbReference type="PANTHER" id="PTHR30086:SF20">
    <property type="entry name" value="ARGININE EXPORTER PROTEIN ARGO-RELATED"/>
    <property type="match status" value="1"/>
</dbReference>
<name>A0ABW1A9I7_9ACTN</name>
<protein>
    <submittedName>
        <fullName evidence="7">LysE family translocator</fullName>
    </submittedName>
</protein>
<feature type="transmembrane region" description="Helical" evidence="6">
    <location>
        <begin position="20"/>
        <end position="42"/>
    </location>
</feature>
<feature type="transmembrane region" description="Helical" evidence="6">
    <location>
        <begin position="168"/>
        <end position="191"/>
    </location>
</feature>
<organism evidence="7 8">
    <name type="scientific">Actinomadura rugatobispora</name>
    <dbReference type="NCBI Taxonomy" id="1994"/>
    <lineage>
        <taxon>Bacteria</taxon>
        <taxon>Bacillati</taxon>
        <taxon>Actinomycetota</taxon>
        <taxon>Actinomycetes</taxon>
        <taxon>Streptosporangiales</taxon>
        <taxon>Thermomonosporaceae</taxon>
        <taxon>Actinomadura</taxon>
    </lineage>
</organism>
<evidence type="ECO:0000256" key="4">
    <source>
        <dbReference type="ARBA" id="ARBA00022989"/>
    </source>
</evidence>
<keyword evidence="5 6" id="KW-0472">Membrane</keyword>
<comment type="caution">
    <text evidence="7">The sequence shown here is derived from an EMBL/GenBank/DDBJ whole genome shotgun (WGS) entry which is preliminary data.</text>
</comment>
<gene>
    <name evidence="7" type="ORF">ACFPZN_37510</name>
</gene>
<evidence type="ECO:0000256" key="1">
    <source>
        <dbReference type="ARBA" id="ARBA00004651"/>
    </source>
</evidence>
<dbReference type="InterPro" id="IPR001123">
    <property type="entry name" value="LeuE-type"/>
</dbReference>
<reference evidence="8" key="1">
    <citation type="journal article" date="2019" name="Int. J. Syst. Evol. Microbiol.">
        <title>The Global Catalogue of Microorganisms (GCM) 10K type strain sequencing project: providing services to taxonomists for standard genome sequencing and annotation.</title>
        <authorList>
            <consortium name="The Broad Institute Genomics Platform"/>
            <consortium name="The Broad Institute Genome Sequencing Center for Infectious Disease"/>
            <person name="Wu L."/>
            <person name="Ma J."/>
        </authorList>
    </citation>
    <scope>NUCLEOTIDE SEQUENCE [LARGE SCALE GENOMIC DNA]</scope>
    <source>
        <strain evidence="8">KCTC 42087</strain>
    </source>
</reference>
<accession>A0ABW1A9I7</accession>
<keyword evidence="2" id="KW-1003">Cell membrane</keyword>
<evidence type="ECO:0000256" key="6">
    <source>
        <dbReference type="SAM" id="Phobius"/>
    </source>
</evidence>
<evidence type="ECO:0000313" key="7">
    <source>
        <dbReference type="EMBL" id="MFC5751348.1"/>
    </source>
</evidence>
<evidence type="ECO:0000313" key="8">
    <source>
        <dbReference type="Proteomes" id="UP001596074"/>
    </source>
</evidence>
<comment type="subcellular location">
    <subcellularLocation>
        <location evidence="1">Cell membrane</location>
        <topology evidence="1">Multi-pass membrane protein</topology>
    </subcellularLocation>
</comment>
<evidence type="ECO:0000256" key="3">
    <source>
        <dbReference type="ARBA" id="ARBA00022692"/>
    </source>
</evidence>
<feature type="transmembrane region" description="Helical" evidence="6">
    <location>
        <begin position="85"/>
        <end position="102"/>
    </location>
</feature>
<dbReference type="RefSeq" id="WP_378287255.1">
    <property type="nucleotide sequence ID" value="NZ_JBHSON010000068.1"/>
</dbReference>
<dbReference type="PANTHER" id="PTHR30086">
    <property type="entry name" value="ARGININE EXPORTER PROTEIN ARGO"/>
    <property type="match status" value="1"/>
</dbReference>
<feature type="transmembrane region" description="Helical" evidence="6">
    <location>
        <begin position="136"/>
        <end position="156"/>
    </location>
</feature>
<keyword evidence="8" id="KW-1185">Reference proteome</keyword>
<proteinExistence type="predicted"/>
<feature type="transmembrane region" description="Helical" evidence="6">
    <location>
        <begin position="54"/>
        <end position="79"/>
    </location>
</feature>
<keyword evidence="3 6" id="KW-0812">Transmembrane</keyword>
<dbReference type="PIRSF" id="PIRSF006324">
    <property type="entry name" value="LeuE"/>
    <property type="match status" value="1"/>
</dbReference>
<evidence type="ECO:0000256" key="5">
    <source>
        <dbReference type="ARBA" id="ARBA00023136"/>
    </source>
</evidence>
<keyword evidence="4 6" id="KW-1133">Transmembrane helix</keyword>
<dbReference type="Pfam" id="PF01810">
    <property type="entry name" value="LysE"/>
    <property type="match status" value="1"/>
</dbReference>
<dbReference type="EMBL" id="JBHSON010000068">
    <property type="protein sequence ID" value="MFC5751348.1"/>
    <property type="molecule type" value="Genomic_DNA"/>
</dbReference>
<sequence length="224" mass="22731">MRAWRCGRDGGIAMADSAQLVAFAVTMGLGAMSPGPDFAIVVRHAAVGGRRGGMAAALGVALGVLVWAATAALGVAALLAASATAFTAVKIVGAVYLLYLGVRSLRAAARGGGAGPGEGPGERAAVPWWAAFRQGLLCNVLNPKAAVFFVALMPQFLGDHPAVTDTLLLSLVAAAVACVWFMAVANVVGALRRVFSRERVRRAIDGLTGAALIGLGVRLAVTRA</sequence>
<dbReference type="Proteomes" id="UP001596074">
    <property type="component" value="Unassembled WGS sequence"/>
</dbReference>
<evidence type="ECO:0000256" key="2">
    <source>
        <dbReference type="ARBA" id="ARBA00022475"/>
    </source>
</evidence>